<dbReference type="AlphaFoldDB" id="A0A016VS14"/>
<protein>
    <submittedName>
        <fullName evidence="1">Uncharacterized protein</fullName>
    </submittedName>
</protein>
<comment type="caution">
    <text evidence="1">The sequence shown here is derived from an EMBL/GenBank/DDBJ whole genome shotgun (WGS) entry which is preliminary data.</text>
</comment>
<proteinExistence type="predicted"/>
<dbReference type="EMBL" id="JARK01001341">
    <property type="protein sequence ID" value="EYC30081.1"/>
    <property type="molecule type" value="Genomic_DNA"/>
</dbReference>
<evidence type="ECO:0000313" key="2">
    <source>
        <dbReference type="Proteomes" id="UP000024635"/>
    </source>
</evidence>
<gene>
    <name evidence="1" type="primary">Acey_s0005.g2439</name>
    <name evidence="1" type="ORF">Y032_0005g2439</name>
</gene>
<organism evidence="1 2">
    <name type="scientific">Ancylostoma ceylanicum</name>
    <dbReference type="NCBI Taxonomy" id="53326"/>
    <lineage>
        <taxon>Eukaryota</taxon>
        <taxon>Metazoa</taxon>
        <taxon>Ecdysozoa</taxon>
        <taxon>Nematoda</taxon>
        <taxon>Chromadorea</taxon>
        <taxon>Rhabditida</taxon>
        <taxon>Rhabditina</taxon>
        <taxon>Rhabditomorpha</taxon>
        <taxon>Strongyloidea</taxon>
        <taxon>Ancylostomatidae</taxon>
        <taxon>Ancylostomatinae</taxon>
        <taxon>Ancylostoma</taxon>
    </lineage>
</organism>
<dbReference type="Proteomes" id="UP000024635">
    <property type="component" value="Unassembled WGS sequence"/>
</dbReference>
<accession>A0A016VS14</accession>
<name>A0A016VS14_9BILA</name>
<sequence>MELWSSYLTEARIRGNASSKNSPPKSFVSKSKKMCVRQSRVRHTHTSICREFSMDAGQCELYILKQKKNARLLRDRNRVRLSCVCNETSPILHHIDARASNARIWYEIPLSN</sequence>
<reference evidence="2" key="1">
    <citation type="journal article" date="2015" name="Nat. Genet.">
        <title>The genome and transcriptome of the zoonotic hookworm Ancylostoma ceylanicum identify infection-specific gene families.</title>
        <authorList>
            <person name="Schwarz E.M."/>
            <person name="Hu Y."/>
            <person name="Antoshechkin I."/>
            <person name="Miller M.M."/>
            <person name="Sternberg P.W."/>
            <person name="Aroian R.V."/>
        </authorList>
    </citation>
    <scope>NUCLEOTIDE SEQUENCE</scope>
    <source>
        <strain evidence="2">HY135</strain>
    </source>
</reference>
<evidence type="ECO:0000313" key="1">
    <source>
        <dbReference type="EMBL" id="EYC30081.1"/>
    </source>
</evidence>
<keyword evidence="2" id="KW-1185">Reference proteome</keyword>